<dbReference type="InterPro" id="IPR013154">
    <property type="entry name" value="ADH-like_N"/>
</dbReference>
<evidence type="ECO:0000313" key="5">
    <source>
        <dbReference type="Proteomes" id="UP000712157"/>
    </source>
</evidence>
<dbReference type="SUPFAM" id="SSF51735">
    <property type="entry name" value="NAD(P)-binding Rossmann-fold domains"/>
    <property type="match status" value="1"/>
</dbReference>
<dbReference type="GO" id="GO:0016491">
    <property type="term" value="F:oxidoreductase activity"/>
    <property type="evidence" value="ECO:0007669"/>
    <property type="project" value="UniProtKB-KW"/>
</dbReference>
<dbReference type="PANTHER" id="PTHR43401">
    <property type="entry name" value="L-THREONINE 3-DEHYDROGENASE"/>
    <property type="match status" value="1"/>
</dbReference>
<feature type="domain" description="Alcohol dehydrogenase-like N-terminal" evidence="3">
    <location>
        <begin position="24"/>
        <end position="129"/>
    </location>
</feature>
<gene>
    <name evidence="4" type="ORF">KTH89_21665</name>
</gene>
<proteinExistence type="predicted"/>
<dbReference type="InterPro" id="IPR011032">
    <property type="entry name" value="GroES-like_sf"/>
</dbReference>
<feature type="domain" description="Alcohol dehydrogenase-like C-terminal" evidence="2">
    <location>
        <begin position="179"/>
        <end position="309"/>
    </location>
</feature>
<dbReference type="EMBL" id="JAHQCW010000051">
    <property type="protein sequence ID" value="MBU9739150.1"/>
    <property type="molecule type" value="Genomic_DNA"/>
</dbReference>
<evidence type="ECO:0000313" key="4">
    <source>
        <dbReference type="EMBL" id="MBU9739150.1"/>
    </source>
</evidence>
<dbReference type="InterPro" id="IPR013149">
    <property type="entry name" value="ADH-like_C"/>
</dbReference>
<name>A0A949K526_9FIRM</name>
<protein>
    <submittedName>
        <fullName evidence="4">Alcohol dehydrogenase catalytic domain-containing protein</fullName>
    </submittedName>
</protein>
<dbReference type="RefSeq" id="WP_238723065.1">
    <property type="nucleotide sequence ID" value="NZ_JAHQCW010000051.1"/>
</dbReference>
<dbReference type="AlphaFoldDB" id="A0A949K526"/>
<organism evidence="4 5">
    <name type="scientific">Diplocloster agilis</name>
    <dbReference type="NCBI Taxonomy" id="2850323"/>
    <lineage>
        <taxon>Bacteria</taxon>
        <taxon>Bacillati</taxon>
        <taxon>Bacillota</taxon>
        <taxon>Clostridia</taxon>
        <taxon>Lachnospirales</taxon>
        <taxon>Lachnospiraceae</taxon>
        <taxon>Diplocloster</taxon>
    </lineage>
</organism>
<keyword evidence="1" id="KW-0560">Oxidoreductase</keyword>
<keyword evidence="5" id="KW-1185">Reference proteome</keyword>
<evidence type="ECO:0000259" key="2">
    <source>
        <dbReference type="Pfam" id="PF00107"/>
    </source>
</evidence>
<accession>A0A949K526</accession>
<sequence>MKAFIMDEERKLKISEMPEPVQKDDNLIIQIKAASICGTDMRTFLKGSSKIAVPRILGHECAGDIIYASPYAKEFGWKEGDRVTVAPAIGCGECYPCKSGHTNMCDHLETIGFQYEGVFAPYLEVPAKAIRMGNVLRLPDSIEYDDATLIEPAACALNGQSYMHVKPGDDVVVYGSGMIGCLHAELALRKGARNVIVVEPVEKRGKIAMEKVPGVKWINPFTQNTKEEVIKLTDNKGADVVITATSVPSVQTEAQEIAAKMGRISLFGGLPGESKGFIDSNLIHYKELQICGVHATTPGFMQQIMDMMEAHELDAKKYIEKIVSLDDIEEGFTSIRDENIMKVVIHP</sequence>
<evidence type="ECO:0000256" key="1">
    <source>
        <dbReference type="ARBA" id="ARBA00023002"/>
    </source>
</evidence>
<dbReference type="InterPro" id="IPR050129">
    <property type="entry name" value="Zn_alcohol_dh"/>
</dbReference>
<dbReference type="Pfam" id="PF08240">
    <property type="entry name" value="ADH_N"/>
    <property type="match status" value="1"/>
</dbReference>
<evidence type="ECO:0000259" key="3">
    <source>
        <dbReference type="Pfam" id="PF08240"/>
    </source>
</evidence>
<dbReference type="PANTHER" id="PTHR43401:SF2">
    <property type="entry name" value="L-THREONINE 3-DEHYDROGENASE"/>
    <property type="match status" value="1"/>
</dbReference>
<dbReference type="Gene3D" id="3.40.50.720">
    <property type="entry name" value="NAD(P)-binding Rossmann-like Domain"/>
    <property type="match status" value="1"/>
</dbReference>
<dbReference type="Proteomes" id="UP000712157">
    <property type="component" value="Unassembled WGS sequence"/>
</dbReference>
<dbReference type="InterPro" id="IPR036291">
    <property type="entry name" value="NAD(P)-bd_dom_sf"/>
</dbReference>
<comment type="caution">
    <text evidence="4">The sequence shown here is derived from an EMBL/GenBank/DDBJ whole genome shotgun (WGS) entry which is preliminary data.</text>
</comment>
<dbReference type="Gene3D" id="3.90.180.10">
    <property type="entry name" value="Medium-chain alcohol dehydrogenases, catalytic domain"/>
    <property type="match status" value="1"/>
</dbReference>
<reference evidence="4" key="1">
    <citation type="submission" date="2021-06" db="EMBL/GenBank/DDBJ databases">
        <title>Description of novel taxa of the family Lachnospiraceae.</title>
        <authorList>
            <person name="Chaplin A.V."/>
            <person name="Sokolova S.R."/>
            <person name="Pikina A.P."/>
            <person name="Korzhanova M."/>
            <person name="Belova V."/>
            <person name="Korostin D."/>
            <person name="Efimov B.A."/>
        </authorList>
    </citation>
    <scope>NUCLEOTIDE SEQUENCE</scope>
    <source>
        <strain evidence="4">ASD5720</strain>
    </source>
</reference>
<dbReference type="SUPFAM" id="SSF50129">
    <property type="entry name" value="GroES-like"/>
    <property type="match status" value="1"/>
</dbReference>
<dbReference type="Pfam" id="PF00107">
    <property type="entry name" value="ADH_zinc_N"/>
    <property type="match status" value="1"/>
</dbReference>